<dbReference type="AlphaFoldDB" id="A0A4Q0AIE7"/>
<dbReference type="Proteomes" id="UP000289257">
    <property type="component" value="Unassembled WGS sequence"/>
</dbReference>
<dbReference type="InterPro" id="IPR032330">
    <property type="entry name" value="EF-G-binding_C"/>
</dbReference>
<organism evidence="2 3">
    <name type="scientific">Candidatus Microsaccharimonas sossegonensis</name>
    <dbReference type="NCBI Taxonomy" id="2506948"/>
    <lineage>
        <taxon>Bacteria</taxon>
        <taxon>Candidatus Saccharimonadota</taxon>
        <taxon>Candidatus Saccharimonadia</taxon>
        <taxon>Candidatus Saccharimonadales</taxon>
        <taxon>Candidatus Saccharimonadaceae</taxon>
        <taxon>Candidatus Microsaccharimonas</taxon>
    </lineage>
</organism>
<evidence type="ECO:0000313" key="3">
    <source>
        <dbReference type="Proteomes" id="UP000289257"/>
    </source>
</evidence>
<sequence>MRVISTKLANEIITKLRISKNLQKRLRLSAFGDISETEWKHYEIIGLPTKDGAAGVLFIEIEDDLYAIPYEIGAVGDKLTGRSKPVICDLCKTWQAGGRAGSITFRTERRSLNSISFLCCLDLKCSLHVRDMTTAAKTSRAQLREDITQQYRIERLKDKLSMLVKRLGLEPAIDKDEDIE</sequence>
<evidence type="ECO:0000259" key="1">
    <source>
        <dbReference type="Pfam" id="PF16571"/>
    </source>
</evidence>
<gene>
    <name evidence="2" type="ORF">EOT05_04250</name>
</gene>
<keyword evidence="3" id="KW-1185">Reference proteome</keyword>
<name>A0A4Q0AIE7_9BACT</name>
<accession>A0A4Q0AIE7</accession>
<reference evidence="2" key="1">
    <citation type="submission" date="2019-01" db="EMBL/GenBank/DDBJ databases">
        <title>Genomic signatures and co-occurrence patterns of the ultra-small Saccharimodia (Patescibacteria phylum) suggest a symbiotic lifestyle.</title>
        <authorList>
            <person name="Lemos L."/>
            <person name="Medeiros J."/>
            <person name="Andreote F."/>
            <person name="Fernandes G."/>
            <person name="Varani A."/>
            <person name="Oliveira G."/>
            <person name="Pylro V."/>
        </authorList>
    </citation>
    <scope>NUCLEOTIDE SEQUENCE [LARGE SCALE GENOMIC DNA]</scope>
    <source>
        <strain evidence="2">AMD02</strain>
    </source>
</reference>
<proteinExistence type="predicted"/>
<evidence type="ECO:0000313" key="2">
    <source>
        <dbReference type="EMBL" id="RWZ78924.1"/>
    </source>
</evidence>
<dbReference type="Pfam" id="PF16571">
    <property type="entry name" value="FBP_C"/>
    <property type="match status" value="1"/>
</dbReference>
<feature type="domain" description="Elongation factor G-binding protein C-terminal treble-clef zinc-finger" evidence="1">
    <location>
        <begin position="20"/>
        <end position="166"/>
    </location>
</feature>
<dbReference type="EMBL" id="SCKX01000001">
    <property type="protein sequence ID" value="RWZ78924.1"/>
    <property type="molecule type" value="Genomic_DNA"/>
</dbReference>
<comment type="caution">
    <text evidence="2">The sequence shown here is derived from an EMBL/GenBank/DDBJ whole genome shotgun (WGS) entry which is preliminary data.</text>
</comment>
<protein>
    <recommendedName>
        <fullName evidence="1">Elongation factor G-binding protein C-terminal treble-clef zinc-finger domain-containing protein</fullName>
    </recommendedName>
</protein>